<evidence type="ECO:0000313" key="2">
    <source>
        <dbReference type="Proteomes" id="UP001611494"/>
    </source>
</evidence>
<name>A0ABW7W1G3_9NOCA</name>
<comment type="caution">
    <text evidence="1">The sequence shown here is derived from an EMBL/GenBank/DDBJ whole genome shotgun (WGS) entry which is preliminary data.</text>
</comment>
<proteinExistence type="predicted"/>
<reference evidence="1 2" key="1">
    <citation type="submission" date="2024-10" db="EMBL/GenBank/DDBJ databases">
        <title>The Natural Products Discovery Center: Release of the First 8490 Sequenced Strains for Exploring Actinobacteria Biosynthetic Diversity.</title>
        <authorList>
            <person name="Kalkreuter E."/>
            <person name="Kautsar S.A."/>
            <person name="Yang D."/>
            <person name="Bader C.D."/>
            <person name="Teijaro C.N."/>
            <person name="Fluegel L."/>
            <person name="Davis C.M."/>
            <person name="Simpson J.R."/>
            <person name="Lauterbach L."/>
            <person name="Steele A.D."/>
            <person name="Gui C."/>
            <person name="Meng S."/>
            <person name="Li G."/>
            <person name="Viehrig K."/>
            <person name="Ye F."/>
            <person name="Su P."/>
            <person name="Kiefer A.F."/>
            <person name="Nichols A."/>
            <person name="Cepeda A.J."/>
            <person name="Yan W."/>
            <person name="Fan B."/>
            <person name="Jiang Y."/>
            <person name="Adhikari A."/>
            <person name="Zheng C.-J."/>
            <person name="Schuster L."/>
            <person name="Cowan T.M."/>
            <person name="Smanski M.J."/>
            <person name="Chevrette M.G."/>
            <person name="De Carvalho L.P.S."/>
            <person name="Shen B."/>
        </authorList>
    </citation>
    <scope>NUCLEOTIDE SEQUENCE [LARGE SCALE GENOMIC DNA]</scope>
    <source>
        <strain evidence="1 2">NPDC019377</strain>
    </source>
</reference>
<keyword evidence="2" id="KW-1185">Reference proteome</keyword>
<dbReference type="Proteomes" id="UP001611494">
    <property type="component" value="Unassembled WGS sequence"/>
</dbReference>
<accession>A0ABW7W1G3</accession>
<organism evidence="1 2">
    <name type="scientific">Nocardia testacea</name>
    <dbReference type="NCBI Taxonomy" id="248551"/>
    <lineage>
        <taxon>Bacteria</taxon>
        <taxon>Bacillati</taxon>
        <taxon>Actinomycetota</taxon>
        <taxon>Actinomycetes</taxon>
        <taxon>Mycobacteriales</taxon>
        <taxon>Nocardiaceae</taxon>
        <taxon>Nocardia</taxon>
    </lineage>
</organism>
<protein>
    <submittedName>
        <fullName evidence="1">Uncharacterized protein</fullName>
    </submittedName>
</protein>
<dbReference type="RefSeq" id="WP_397064058.1">
    <property type="nucleotide sequence ID" value="NZ_JBIRYL010000007.1"/>
</dbReference>
<evidence type="ECO:0000313" key="1">
    <source>
        <dbReference type="EMBL" id="MFI2232399.1"/>
    </source>
</evidence>
<dbReference type="EMBL" id="JBIRYL010000007">
    <property type="protein sequence ID" value="MFI2232399.1"/>
    <property type="molecule type" value="Genomic_DNA"/>
</dbReference>
<gene>
    <name evidence="1" type="ORF">ACH49Z_21350</name>
</gene>
<sequence length="318" mass="34815">MAMTEGVRRVVGEAVKRLGAVAIGTGGGLRRFYRRARSGVDVDVSVKTSAEAAGRDLVTDTEARTAVGRPVVATSRLMSVDEFTARLRAAERSGEPEIRSPAEMDSAKNDVELLVYPDGFEVVRKVGLGPARQSAEILAAAVGRAIGAPVAPVIAGEGGVLLMQRLPGRVVPGTRVDPGARAAMEAVKDLPGARKLGELDVLVRNWDRPNNWLRDGDHVYGYDHEEAFRADLDFDSESNPFTSHYATPSPRGAQEWNEWKPNDLSRTELSRDAAEIAALRPLFEEHARMDWAKEGEPLTWYDNVVSRVDRLREHATRP</sequence>